<dbReference type="Proteomes" id="UP001172457">
    <property type="component" value="Chromosome 5"/>
</dbReference>
<dbReference type="EMBL" id="JARYMX010000005">
    <property type="protein sequence ID" value="KAJ9549571.1"/>
    <property type="molecule type" value="Genomic_DNA"/>
</dbReference>
<dbReference type="AlphaFoldDB" id="A0AA38T8X8"/>
<proteinExistence type="predicted"/>
<name>A0AA38T8X8_9ASTR</name>
<reference evidence="2" key="1">
    <citation type="submission" date="2023-03" db="EMBL/GenBank/DDBJ databases">
        <title>Chromosome-scale reference genome and RAD-based genetic map of yellow starthistle (Centaurea solstitialis) reveal putative structural variation and QTLs associated with invader traits.</title>
        <authorList>
            <person name="Reatini B."/>
            <person name="Cang F.A."/>
            <person name="Jiang Q."/>
            <person name="Mckibben M.T.W."/>
            <person name="Barker M.S."/>
            <person name="Rieseberg L.H."/>
            <person name="Dlugosch K.M."/>
        </authorList>
    </citation>
    <scope>NUCLEOTIDE SEQUENCE</scope>
    <source>
        <strain evidence="2">CAN-66</strain>
        <tissue evidence="2">Leaf</tissue>
    </source>
</reference>
<evidence type="ECO:0000313" key="2">
    <source>
        <dbReference type="EMBL" id="KAJ9549571.1"/>
    </source>
</evidence>
<accession>A0AA38T8X8</accession>
<sequence>MVVQILFHEQAQATVAIKLAAQATVVIKLAAQATVAIKLAAHTNRAPPEPDWEIKVPLRSKSLRTPSRMNLNDEEAEKGAASQPVNPLKLVMYEISYSGPFSTFYKPWTRC</sequence>
<gene>
    <name evidence="2" type="ORF">OSB04_022114</name>
</gene>
<organism evidence="2 3">
    <name type="scientific">Centaurea solstitialis</name>
    <name type="common">yellow star-thistle</name>
    <dbReference type="NCBI Taxonomy" id="347529"/>
    <lineage>
        <taxon>Eukaryota</taxon>
        <taxon>Viridiplantae</taxon>
        <taxon>Streptophyta</taxon>
        <taxon>Embryophyta</taxon>
        <taxon>Tracheophyta</taxon>
        <taxon>Spermatophyta</taxon>
        <taxon>Magnoliopsida</taxon>
        <taxon>eudicotyledons</taxon>
        <taxon>Gunneridae</taxon>
        <taxon>Pentapetalae</taxon>
        <taxon>asterids</taxon>
        <taxon>campanulids</taxon>
        <taxon>Asterales</taxon>
        <taxon>Asteraceae</taxon>
        <taxon>Carduoideae</taxon>
        <taxon>Cardueae</taxon>
        <taxon>Centaureinae</taxon>
        <taxon>Centaurea</taxon>
    </lineage>
</organism>
<feature type="region of interest" description="Disordered" evidence="1">
    <location>
        <begin position="63"/>
        <end position="82"/>
    </location>
</feature>
<keyword evidence="3" id="KW-1185">Reference proteome</keyword>
<evidence type="ECO:0000313" key="3">
    <source>
        <dbReference type="Proteomes" id="UP001172457"/>
    </source>
</evidence>
<protein>
    <submittedName>
        <fullName evidence="2">Uncharacterized protein</fullName>
    </submittedName>
</protein>
<comment type="caution">
    <text evidence="2">The sequence shown here is derived from an EMBL/GenBank/DDBJ whole genome shotgun (WGS) entry which is preliminary data.</text>
</comment>
<evidence type="ECO:0000256" key="1">
    <source>
        <dbReference type="SAM" id="MobiDB-lite"/>
    </source>
</evidence>